<keyword evidence="4" id="KW-1185">Reference proteome</keyword>
<dbReference type="InterPro" id="IPR052579">
    <property type="entry name" value="Zinc_finger_SWIM"/>
</dbReference>
<evidence type="ECO:0000259" key="2">
    <source>
        <dbReference type="Pfam" id="PF21056"/>
    </source>
</evidence>
<accession>A0A8J5IMY4</accession>
<dbReference type="Proteomes" id="UP000709295">
    <property type="component" value="Unassembled WGS sequence"/>
</dbReference>
<protein>
    <recommendedName>
        <fullName evidence="2">ZSWIM1/3 RNaseH-like domain-containing protein</fullName>
    </recommendedName>
</protein>
<dbReference type="Pfam" id="PF21056">
    <property type="entry name" value="ZSWIM1-3_RNaseH-like"/>
    <property type="match status" value="1"/>
</dbReference>
<proteinExistence type="predicted"/>
<dbReference type="EMBL" id="JAENGY010000200">
    <property type="protein sequence ID" value="KAG6969782.1"/>
    <property type="molecule type" value="Genomic_DNA"/>
</dbReference>
<organism evidence="3 4">
    <name type="scientific">Phytophthora aleatoria</name>
    <dbReference type="NCBI Taxonomy" id="2496075"/>
    <lineage>
        <taxon>Eukaryota</taxon>
        <taxon>Sar</taxon>
        <taxon>Stramenopiles</taxon>
        <taxon>Oomycota</taxon>
        <taxon>Peronosporomycetes</taxon>
        <taxon>Peronosporales</taxon>
        <taxon>Peronosporaceae</taxon>
        <taxon>Phytophthora</taxon>
    </lineage>
</organism>
<dbReference type="AlphaFoldDB" id="A0A8J5IMY4"/>
<feature type="region of interest" description="Disordered" evidence="1">
    <location>
        <begin position="1"/>
        <end position="55"/>
    </location>
</feature>
<sequence length="380" mass="43582">MKRKLRVEDEEDSDDADGAVSTFEGGGESSGDEEEDTERTQLAQDGSGGSLDDLSVQQGSFEGKQLRRLHSSWDEWGTYRAEYCEEENAHLVVQEAESVLKRNKQLRDSKRAKSGRDVRYLPEDLPRWRRRYNCTHGSRARRRGTGKRQQYRLRGTCCPFRFTVESVFFKGKWVVEVKNPIYTHNHALSEVVYENYPQNRQVPMCEPLVEDLRLMVRAGGKGLRIYEYIRDHSSYKVTKQDVSNLLVKIRKELRGEADDDLAVAEFLVEFGEEDKDNVISVDDTSSGETGAISLTTGRMRTVFAKFPELLLVDYMTSLMVKDAFGRGQFVQHAMIETNSDWHMRKVLTHFKTANVGWDALRVVMVDKGARDDPGLNTFRL</sequence>
<feature type="domain" description="ZSWIM1/3 RNaseH-like" evidence="2">
    <location>
        <begin position="269"/>
        <end position="368"/>
    </location>
</feature>
<name>A0A8J5IMY4_9STRA</name>
<evidence type="ECO:0000313" key="4">
    <source>
        <dbReference type="Proteomes" id="UP000709295"/>
    </source>
</evidence>
<feature type="compositionally biased region" description="Acidic residues" evidence="1">
    <location>
        <begin position="8"/>
        <end position="17"/>
    </location>
</feature>
<gene>
    <name evidence="3" type="ORF">JG688_00005165</name>
</gene>
<dbReference type="PANTHER" id="PTHR31569:SF4">
    <property type="entry name" value="SWIM-TYPE DOMAIN-CONTAINING PROTEIN"/>
    <property type="match status" value="1"/>
</dbReference>
<reference evidence="3" key="1">
    <citation type="submission" date="2021-01" db="EMBL/GenBank/DDBJ databases">
        <title>Phytophthora aleatoria, a newly-described species from Pinus radiata is distinct from Phytophthora cactorum isolates based on comparative genomics.</title>
        <authorList>
            <person name="Mcdougal R."/>
            <person name="Panda P."/>
            <person name="Williams N."/>
            <person name="Studholme D.J."/>
        </authorList>
    </citation>
    <scope>NUCLEOTIDE SEQUENCE</scope>
    <source>
        <strain evidence="3">NZFS 4037</strain>
    </source>
</reference>
<evidence type="ECO:0000256" key="1">
    <source>
        <dbReference type="SAM" id="MobiDB-lite"/>
    </source>
</evidence>
<dbReference type="InterPro" id="IPR048324">
    <property type="entry name" value="ZSWIM1-3_RNaseH-like"/>
</dbReference>
<dbReference type="PANTHER" id="PTHR31569">
    <property type="entry name" value="SWIM-TYPE DOMAIN-CONTAINING PROTEIN"/>
    <property type="match status" value="1"/>
</dbReference>
<evidence type="ECO:0000313" key="3">
    <source>
        <dbReference type="EMBL" id="KAG6969782.1"/>
    </source>
</evidence>
<comment type="caution">
    <text evidence="3">The sequence shown here is derived from an EMBL/GenBank/DDBJ whole genome shotgun (WGS) entry which is preliminary data.</text>
</comment>